<dbReference type="OrthoDB" id="407617at2759"/>
<protein>
    <submittedName>
        <fullName evidence="1">Uncharacterized protein</fullName>
    </submittedName>
</protein>
<evidence type="ECO:0000313" key="2">
    <source>
        <dbReference type="Proteomes" id="UP000800035"/>
    </source>
</evidence>
<sequence length="113" mass="12609">MSLVAQNEFDSLFGTLYTLCCAIDMSMVASRLERRLGTRGIRERAKEQGKTFDGFEEAIEWQSRGVDLGAKFDKFIGRKNRKDADAKIEEGDTMAGEEEASLDLKDLVPNAVV</sequence>
<proteinExistence type="predicted"/>
<gene>
    <name evidence="1" type="ORF">CC80DRAFT_556032</name>
</gene>
<keyword evidence="2" id="KW-1185">Reference proteome</keyword>
<evidence type="ECO:0000313" key="1">
    <source>
        <dbReference type="EMBL" id="KAF1948778.1"/>
    </source>
</evidence>
<dbReference type="AlphaFoldDB" id="A0A6A5T976"/>
<dbReference type="Proteomes" id="UP000800035">
    <property type="component" value="Unassembled WGS sequence"/>
</dbReference>
<dbReference type="EMBL" id="ML977049">
    <property type="protein sequence ID" value="KAF1948778.1"/>
    <property type="molecule type" value="Genomic_DNA"/>
</dbReference>
<organism evidence="1 2">
    <name type="scientific">Byssothecium circinans</name>
    <dbReference type="NCBI Taxonomy" id="147558"/>
    <lineage>
        <taxon>Eukaryota</taxon>
        <taxon>Fungi</taxon>
        <taxon>Dikarya</taxon>
        <taxon>Ascomycota</taxon>
        <taxon>Pezizomycotina</taxon>
        <taxon>Dothideomycetes</taxon>
        <taxon>Pleosporomycetidae</taxon>
        <taxon>Pleosporales</taxon>
        <taxon>Massarineae</taxon>
        <taxon>Massarinaceae</taxon>
        <taxon>Byssothecium</taxon>
    </lineage>
</organism>
<reference evidence="1" key="1">
    <citation type="journal article" date="2020" name="Stud. Mycol.">
        <title>101 Dothideomycetes genomes: a test case for predicting lifestyles and emergence of pathogens.</title>
        <authorList>
            <person name="Haridas S."/>
            <person name="Albert R."/>
            <person name="Binder M."/>
            <person name="Bloem J."/>
            <person name="Labutti K."/>
            <person name="Salamov A."/>
            <person name="Andreopoulos B."/>
            <person name="Baker S."/>
            <person name="Barry K."/>
            <person name="Bills G."/>
            <person name="Bluhm B."/>
            <person name="Cannon C."/>
            <person name="Castanera R."/>
            <person name="Culley D."/>
            <person name="Daum C."/>
            <person name="Ezra D."/>
            <person name="Gonzalez J."/>
            <person name="Henrissat B."/>
            <person name="Kuo A."/>
            <person name="Liang C."/>
            <person name="Lipzen A."/>
            <person name="Lutzoni F."/>
            <person name="Magnuson J."/>
            <person name="Mondo S."/>
            <person name="Nolan M."/>
            <person name="Ohm R."/>
            <person name="Pangilinan J."/>
            <person name="Park H.-J."/>
            <person name="Ramirez L."/>
            <person name="Alfaro M."/>
            <person name="Sun H."/>
            <person name="Tritt A."/>
            <person name="Yoshinaga Y."/>
            <person name="Zwiers L.-H."/>
            <person name="Turgeon B."/>
            <person name="Goodwin S."/>
            <person name="Spatafora J."/>
            <person name="Crous P."/>
            <person name="Grigoriev I."/>
        </authorList>
    </citation>
    <scope>NUCLEOTIDE SEQUENCE</scope>
    <source>
        <strain evidence="1">CBS 675.92</strain>
    </source>
</reference>
<accession>A0A6A5T976</accession>
<name>A0A6A5T976_9PLEO</name>